<gene>
    <name evidence="3" type="ORF">KIL84_014000</name>
</gene>
<feature type="transmembrane region" description="Helical" evidence="2">
    <location>
        <begin position="54"/>
        <end position="72"/>
    </location>
</feature>
<dbReference type="AlphaFoldDB" id="A0A9D4AUW5"/>
<accession>A0A9D4AUW5</accession>
<name>A0A9D4AUW5_9SAUR</name>
<keyword evidence="2" id="KW-1133">Transmembrane helix</keyword>
<evidence type="ECO:0000313" key="4">
    <source>
        <dbReference type="Proteomes" id="UP000827986"/>
    </source>
</evidence>
<keyword evidence="2" id="KW-0472">Membrane</keyword>
<evidence type="ECO:0000313" key="3">
    <source>
        <dbReference type="EMBL" id="KAH1169410.1"/>
    </source>
</evidence>
<evidence type="ECO:0000256" key="2">
    <source>
        <dbReference type="SAM" id="Phobius"/>
    </source>
</evidence>
<evidence type="ECO:0000256" key="1">
    <source>
        <dbReference type="SAM" id="MobiDB-lite"/>
    </source>
</evidence>
<dbReference type="Proteomes" id="UP000827986">
    <property type="component" value="Unassembled WGS sequence"/>
</dbReference>
<dbReference type="EMBL" id="JAHDVG010000485">
    <property type="protein sequence ID" value="KAH1169410.1"/>
    <property type="molecule type" value="Genomic_DNA"/>
</dbReference>
<organism evidence="3 4">
    <name type="scientific">Mauremys mutica</name>
    <name type="common">yellowpond turtle</name>
    <dbReference type="NCBI Taxonomy" id="74926"/>
    <lineage>
        <taxon>Eukaryota</taxon>
        <taxon>Metazoa</taxon>
        <taxon>Chordata</taxon>
        <taxon>Craniata</taxon>
        <taxon>Vertebrata</taxon>
        <taxon>Euteleostomi</taxon>
        <taxon>Archelosauria</taxon>
        <taxon>Testudinata</taxon>
        <taxon>Testudines</taxon>
        <taxon>Cryptodira</taxon>
        <taxon>Durocryptodira</taxon>
        <taxon>Testudinoidea</taxon>
        <taxon>Geoemydidae</taxon>
        <taxon>Geoemydinae</taxon>
        <taxon>Mauremys</taxon>
    </lineage>
</organism>
<keyword evidence="2" id="KW-0812">Transmembrane</keyword>
<protein>
    <submittedName>
        <fullName evidence="3">Uncharacterized protein</fullName>
    </submittedName>
</protein>
<comment type="caution">
    <text evidence="3">The sequence shown here is derived from an EMBL/GenBank/DDBJ whole genome shotgun (WGS) entry which is preliminary data.</text>
</comment>
<reference evidence="3" key="1">
    <citation type="submission" date="2021-09" db="EMBL/GenBank/DDBJ databases">
        <title>The genome of Mauremys mutica provides insights into the evolution of semi-aquatic lifestyle.</title>
        <authorList>
            <person name="Gong S."/>
            <person name="Gao Y."/>
        </authorList>
    </citation>
    <scope>NUCLEOTIDE SEQUENCE</scope>
    <source>
        <strain evidence="3">MM-2020</strain>
        <tissue evidence="3">Muscle</tissue>
    </source>
</reference>
<feature type="compositionally biased region" description="Polar residues" evidence="1">
    <location>
        <begin position="1"/>
        <end position="11"/>
    </location>
</feature>
<proteinExistence type="predicted"/>
<keyword evidence="4" id="KW-1185">Reference proteome</keyword>
<feature type="region of interest" description="Disordered" evidence="1">
    <location>
        <begin position="1"/>
        <end position="21"/>
    </location>
</feature>
<sequence length="141" mass="15812">MHDGSTQSVTENPGGHLYTQNSLKNDPVLKAAFFRSVWLYNPLEDSTLPPKDNAVQFSFIFSFVFFNILLNASHKVAKKVSGEVGMGSREGVFHTSPTHKKEDRTKKSVKTVLPVSVSQKAVPSIMERIRSMIFYDNTGKY</sequence>